<feature type="region of interest" description="Disordered" evidence="3">
    <location>
        <begin position="63"/>
        <end position="102"/>
    </location>
</feature>
<reference evidence="5 6" key="1">
    <citation type="submission" date="2024-04" db="EMBL/GenBank/DDBJ databases">
        <authorList>
            <person name="Fracassetti M."/>
        </authorList>
    </citation>
    <scope>NUCLEOTIDE SEQUENCE [LARGE SCALE GENOMIC DNA]</scope>
</reference>
<dbReference type="InterPro" id="IPR040390">
    <property type="entry name" value="TIFY/JAZ"/>
</dbReference>
<evidence type="ECO:0000256" key="3">
    <source>
        <dbReference type="SAM" id="MobiDB-lite"/>
    </source>
</evidence>
<dbReference type="PANTHER" id="PTHR33077:SF17">
    <property type="entry name" value="PROTEIN TIFY 5B"/>
    <property type="match status" value="1"/>
</dbReference>
<keyword evidence="2" id="KW-1184">Jasmonic acid signaling pathway</keyword>
<keyword evidence="2" id="KW-0539">Nucleus</keyword>
<feature type="domain" description="Tify" evidence="4">
    <location>
        <begin position="27"/>
        <end position="62"/>
    </location>
</feature>
<evidence type="ECO:0000313" key="5">
    <source>
        <dbReference type="EMBL" id="CAL1405978.1"/>
    </source>
</evidence>
<comment type="subcellular location">
    <subcellularLocation>
        <location evidence="2">Nucleus</location>
    </subcellularLocation>
</comment>
<name>A0AAV2G5M7_9ROSI</name>
<keyword evidence="6" id="KW-1185">Reference proteome</keyword>
<comment type="similarity">
    <text evidence="1 2">Belongs to the TIFY/JAZ family.</text>
</comment>
<organism evidence="5 6">
    <name type="scientific">Linum trigynum</name>
    <dbReference type="NCBI Taxonomy" id="586398"/>
    <lineage>
        <taxon>Eukaryota</taxon>
        <taxon>Viridiplantae</taxon>
        <taxon>Streptophyta</taxon>
        <taxon>Embryophyta</taxon>
        <taxon>Tracheophyta</taxon>
        <taxon>Spermatophyta</taxon>
        <taxon>Magnoliopsida</taxon>
        <taxon>eudicotyledons</taxon>
        <taxon>Gunneridae</taxon>
        <taxon>Pentapetalae</taxon>
        <taxon>rosids</taxon>
        <taxon>fabids</taxon>
        <taxon>Malpighiales</taxon>
        <taxon>Linaceae</taxon>
        <taxon>Linum</taxon>
    </lineage>
</organism>
<dbReference type="GO" id="GO:0009611">
    <property type="term" value="P:response to wounding"/>
    <property type="evidence" value="ECO:0007669"/>
    <property type="project" value="UniProtKB-UniRule"/>
</dbReference>
<dbReference type="PROSITE" id="PS51320">
    <property type="entry name" value="TIFY"/>
    <property type="match status" value="1"/>
</dbReference>
<dbReference type="AlphaFoldDB" id="A0AAV2G5M7"/>
<evidence type="ECO:0000259" key="4">
    <source>
        <dbReference type="PROSITE" id="PS51320"/>
    </source>
</evidence>
<feature type="region of interest" description="Disordered" evidence="3">
    <location>
        <begin position="1"/>
        <end position="32"/>
    </location>
</feature>
<feature type="compositionally biased region" description="Basic and acidic residues" evidence="3">
    <location>
        <begin position="22"/>
        <end position="31"/>
    </location>
</feature>
<dbReference type="GO" id="GO:2000022">
    <property type="term" value="P:regulation of jasmonic acid mediated signaling pathway"/>
    <property type="evidence" value="ECO:0007669"/>
    <property type="project" value="UniProtKB-UniRule"/>
</dbReference>
<proteinExistence type="inferred from homology"/>
<comment type="domain">
    <text evidence="2">The jas domain is required for interaction with COI1.</text>
</comment>
<dbReference type="EMBL" id="OZ034821">
    <property type="protein sequence ID" value="CAL1405978.1"/>
    <property type="molecule type" value="Genomic_DNA"/>
</dbReference>
<dbReference type="InterPro" id="IPR018467">
    <property type="entry name" value="CCT_CS"/>
</dbReference>
<dbReference type="GO" id="GO:0031347">
    <property type="term" value="P:regulation of defense response"/>
    <property type="evidence" value="ECO:0007669"/>
    <property type="project" value="UniProtKB-UniRule"/>
</dbReference>
<dbReference type="Pfam" id="PF09425">
    <property type="entry name" value="Jas_motif"/>
    <property type="match status" value="1"/>
</dbReference>
<dbReference type="Proteomes" id="UP001497516">
    <property type="component" value="Chromosome 8"/>
</dbReference>
<gene>
    <name evidence="5" type="ORF">LTRI10_LOCUS45734</name>
</gene>
<dbReference type="Pfam" id="PF06200">
    <property type="entry name" value="tify"/>
    <property type="match status" value="1"/>
</dbReference>
<evidence type="ECO:0000313" key="6">
    <source>
        <dbReference type="Proteomes" id="UP001497516"/>
    </source>
</evidence>
<comment type="function">
    <text evidence="2">Repressor of jasmonate responses.</text>
</comment>
<dbReference type="SMART" id="SM00979">
    <property type="entry name" value="TIFY"/>
    <property type="match status" value="1"/>
</dbReference>
<dbReference type="PANTHER" id="PTHR33077">
    <property type="entry name" value="PROTEIN TIFY 4A-RELATED-RELATED"/>
    <property type="match status" value="1"/>
</dbReference>
<dbReference type="GO" id="GO:0005634">
    <property type="term" value="C:nucleus"/>
    <property type="evidence" value="ECO:0007669"/>
    <property type="project" value="UniProtKB-SubCell"/>
</dbReference>
<accession>A0AAV2G5M7</accession>
<protein>
    <recommendedName>
        <fullName evidence="2">Protein TIFY</fullName>
    </recommendedName>
    <alternativeName>
        <fullName evidence="2">Jasmonate ZIM domain-containing protein</fullName>
    </alternativeName>
</protein>
<sequence>MEKKGSPNCNLELSLHSPATPGDDHSRREQEQPLTIFYNGRYRVYDDVTEMLARAIIMMLASSSSQETASMADDKSVTSPGDEQPQRRAASPETPPAVGLSMKRSLQRFLQKRKGRAQAAAVAPYSRAVHNKELQFQINYGFQILAP</sequence>
<dbReference type="InterPro" id="IPR010399">
    <property type="entry name" value="Tify_dom"/>
</dbReference>
<evidence type="ECO:0000256" key="2">
    <source>
        <dbReference type="RuleBase" id="RU369065"/>
    </source>
</evidence>
<evidence type="ECO:0000256" key="1">
    <source>
        <dbReference type="ARBA" id="ARBA00008614"/>
    </source>
</evidence>